<dbReference type="Pfam" id="PF14559">
    <property type="entry name" value="TPR_19"/>
    <property type="match status" value="4"/>
</dbReference>
<evidence type="ECO:0000256" key="4">
    <source>
        <dbReference type="ARBA" id="ARBA00022803"/>
    </source>
</evidence>
<evidence type="ECO:0000256" key="2">
    <source>
        <dbReference type="ARBA" id="ARBA00022729"/>
    </source>
</evidence>
<dbReference type="Pfam" id="PF05420">
    <property type="entry name" value="BCSC_C"/>
    <property type="match status" value="1"/>
</dbReference>
<feature type="chain" id="PRO_5045564480" evidence="8">
    <location>
        <begin position="24"/>
        <end position="1521"/>
    </location>
</feature>
<evidence type="ECO:0000313" key="10">
    <source>
        <dbReference type="EMBL" id="MDD0816193.1"/>
    </source>
</evidence>
<proteinExistence type="predicted"/>
<feature type="repeat" description="TPR" evidence="6">
    <location>
        <begin position="725"/>
        <end position="758"/>
    </location>
</feature>
<comment type="caution">
    <text evidence="10">The sequence shown here is derived from an EMBL/GenBank/DDBJ whole genome shotgun (WGS) entry which is preliminary data.</text>
</comment>
<dbReference type="Pfam" id="PF13181">
    <property type="entry name" value="TPR_8"/>
    <property type="match status" value="1"/>
</dbReference>
<keyword evidence="4 6" id="KW-0802">TPR repeat</keyword>
<keyword evidence="11" id="KW-1185">Reference proteome</keyword>
<feature type="region of interest" description="Disordered" evidence="7">
    <location>
        <begin position="959"/>
        <end position="1022"/>
    </location>
</feature>
<reference evidence="10 11" key="1">
    <citation type="submission" date="2023-02" db="EMBL/GenBank/DDBJ databases">
        <title>Bacterial whole genome sequence for Curvibacter sp. HBC28.</title>
        <authorList>
            <person name="Le V."/>
            <person name="Ko S.-R."/>
            <person name="Ahn C.-Y."/>
            <person name="Oh H.-M."/>
        </authorList>
    </citation>
    <scope>NUCLEOTIDE SEQUENCE [LARGE SCALE GENOMIC DNA]</scope>
    <source>
        <strain evidence="10 11">HBC28</strain>
    </source>
</reference>
<dbReference type="InterPro" id="IPR011990">
    <property type="entry name" value="TPR-like_helical_dom_sf"/>
</dbReference>
<evidence type="ECO:0000256" key="3">
    <source>
        <dbReference type="ARBA" id="ARBA00022737"/>
    </source>
</evidence>
<feature type="compositionally biased region" description="Low complexity" evidence="7">
    <location>
        <begin position="972"/>
        <end position="1022"/>
    </location>
</feature>
<evidence type="ECO:0000256" key="1">
    <source>
        <dbReference type="ARBA" id="ARBA00005186"/>
    </source>
</evidence>
<keyword evidence="2 8" id="KW-0732">Signal</keyword>
<dbReference type="InterPro" id="IPR019734">
    <property type="entry name" value="TPR_rpt"/>
</dbReference>
<comment type="pathway">
    <text evidence="1">Glycan metabolism; bacterial cellulose biosynthesis.</text>
</comment>
<evidence type="ECO:0000256" key="6">
    <source>
        <dbReference type="PROSITE-ProRule" id="PRU00339"/>
    </source>
</evidence>
<evidence type="ECO:0000313" key="11">
    <source>
        <dbReference type="Proteomes" id="UP001528672"/>
    </source>
</evidence>
<dbReference type="SMART" id="SM00028">
    <property type="entry name" value="TPR"/>
    <property type="match status" value="9"/>
</dbReference>
<dbReference type="PROSITE" id="PS50005">
    <property type="entry name" value="TPR"/>
    <property type="match status" value="2"/>
</dbReference>
<evidence type="ECO:0000256" key="7">
    <source>
        <dbReference type="SAM" id="MobiDB-lite"/>
    </source>
</evidence>
<sequence>MYHRHQTLAMSLLAALSVPAVYAQEPAQKALLEQGKYWQSRGNSERAAEAWQKLLKLDPNQPDALGGMAVAEADNKNFETAAKYLAQLKRNHPSHASVARIEQAINVQRNAPQLQTARDLAKAGKPAEAINTYQNALGNQPPRGPLALEYYQTLGGTAQGWDSARKGLEQLVQDQPDDARVALALAQHLTYRDATRREGIAQLSRLASHADVGSAAIESWRKALAWTGSRSADIPLYQQFLRAFPGDASVQSRLADIERQQKQSRGDGPGPGAVSDPLRKRTQEAFRALDDGDLEAAEAGFRSVLEARPTDGDALGGFGVLRLRQENFGQARDYLERASRQGQAGRWKSALDSATYWTLVAQSTTARENNNLDAARQYLQQAVRLDPRETTAENDLADVLVEMGQYDAAEATYRRVLARQSDNPDAVRGLVGVLAQNNKADEALRIVERMSPTQQEKVGALGRLRATQALGQAKAAAARGDDTGARVALENALLNDPANAWVRLDLARLYIKLGAKAEARGIMDGLLISNPNMPEALYAHALLSAETQDWAGAMATLDRVPEANRTRDIAALYKRVWVHVQADGASALAAQGRQSEALAKLAQTEQFTGQDPELLGAVALAYTDAGDSNRAMATIRQLLARSARPEPGLRLQYAAILLKTKQDVELAGILRQLQGMPMTLAQRQSFEDLRVGYVLRQADALREAGDLAGAYDTLAPVLADRPNDPLVMGSLARMYAANNDYAQAITLYNRLLEKDPNNLQLLLPAASLAISAREYPYAESAIQIALVRAPNNPEVLTAAARLYRAQGKTSKATEYFTAAVAAENQQRNAQLAASGALTQVRATNPFANRNNQPQRQPFAPLVPGAMPTAVPVGTSYGNSSMAPVAEPLRFAPVASLGGTPAAPALPQPLIPVPAGAARASAALTLPAYPPTGAGPVEPPVSSPTPSSYLTQTYQPAPINAVVPGSSQNASTRAVPTRSSVASSAPVAERAVAPVAERSSPASPRASTANSRSSAASATAATRNVEPVNVETLSPAQAASAAYARSQAVQPVASNAGYAAASIPAPAAVYGSSTPPAPSNNLAWAPVPLPAAAPPVQVAQANPLPGVTNSLSSNSNRPRTAADELNDIRQDRIPVVSLGMVARVRQGEAGMSQLTDVEAPLQLKFDAGDGKMSVNITPVSLNSGTPDLSYGTLSRFGGGPVTALALPDRSAGGQSASGVGFSVGYETDRLKMDVGTTPLGFNHSDVTGGVKYRIPLGDELSLTLDGSRRPVTDSLLSFAGTKDPRTGDTWGGVSSTGGRIDLNWETGDFGIYTYGSLYGLTGTNVASNSRVEGGGGIYWRLDRGPHSALTTGLNFTALSYDKNLRYFTAGHGGYFSPQRFLALNVPVEWAQRSNRFSYQLKGSMGVQSFREDAVAYFPNNSSRQAAAVLAANDAFAFGTAGATATGAVYPGQTKTGLGYNLGAAMEYQVHPQVFFGGQLALDNARDYRQFIGGIYLRYALQPYSGLQALPVNTVRSPYGNNN</sequence>
<keyword evidence="3" id="KW-0677">Repeat</keyword>
<evidence type="ECO:0000256" key="5">
    <source>
        <dbReference type="ARBA" id="ARBA00022916"/>
    </source>
</evidence>
<dbReference type="Proteomes" id="UP001528672">
    <property type="component" value="Unassembled WGS sequence"/>
</dbReference>
<dbReference type="PRINTS" id="PR01441">
    <property type="entry name" value="CELLSNTHASEC"/>
</dbReference>
<keyword evidence="5" id="KW-0135">Cellulose biosynthesis</keyword>
<feature type="region of interest" description="Disordered" evidence="7">
    <location>
        <begin position="258"/>
        <end position="278"/>
    </location>
</feature>
<dbReference type="SUPFAM" id="SSF48452">
    <property type="entry name" value="TPR-like"/>
    <property type="match status" value="3"/>
</dbReference>
<dbReference type="InterPro" id="IPR008410">
    <property type="entry name" value="BCSC_C"/>
</dbReference>
<feature type="domain" description="Cellulose synthase operon C C-terminal" evidence="9">
    <location>
        <begin position="1151"/>
        <end position="1499"/>
    </location>
</feature>
<dbReference type="PANTHER" id="PTHR12558">
    <property type="entry name" value="CELL DIVISION CYCLE 16,23,27"/>
    <property type="match status" value="1"/>
</dbReference>
<dbReference type="PANTHER" id="PTHR12558:SF33">
    <property type="entry name" value="BLL7664 PROTEIN"/>
    <property type="match status" value="1"/>
</dbReference>
<name>A0ABT5MI24_9BURK</name>
<evidence type="ECO:0000256" key="8">
    <source>
        <dbReference type="SAM" id="SignalP"/>
    </source>
</evidence>
<dbReference type="InterPro" id="IPR003921">
    <property type="entry name" value="Cell_synth_C"/>
</dbReference>
<organism evidence="10 11">
    <name type="scientific">Curvibacter microcysteis</name>
    <dbReference type="NCBI Taxonomy" id="3026419"/>
    <lineage>
        <taxon>Bacteria</taxon>
        <taxon>Pseudomonadati</taxon>
        <taxon>Pseudomonadota</taxon>
        <taxon>Betaproteobacteria</taxon>
        <taxon>Burkholderiales</taxon>
        <taxon>Comamonadaceae</taxon>
        <taxon>Curvibacter</taxon>
    </lineage>
</organism>
<dbReference type="Pfam" id="PF13432">
    <property type="entry name" value="TPR_16"/>
    <property type="match status" value="1"/>
</dbReference>
<dbReference type="Gene3D" id="1.25.40.10">
    <property type="entry name" value="Tetratricopeptide repeat domain"/>
    <property type="match status" value="5"/>
</dbReference>
<evidence type="ECO:0000259" key="9">
    <source>
        <dbReference type="Pfam" id="PF05420"/>
    </source>
</evidence>
<gene>
    <name evidence="10" type="ORF">PSQ39_16255</name>
</gene>
<feature type="repeat" description="TPR" evidence="6">
    <location>
        <begin position="28"/>
        <end position="61"/>
    </location>
</feature>
<feature type="signal peptide" evidence="8">
    <location>
        <begin position="1"/>
        <end position="23"/>
    </location>
</feature>
<accession>A0ABT5MI24</accession>
<dbReference type="EMBL" id="JAQSIO010000006">
    <property type="protein sequence ID" value="MDD0816193.1"/>
    <property type="molecule type" value="Genomic_DNA"/>
</dbReference>
<protein>
    <submittedName>
        <fullName evidence="10">Cellulose synthase subunit BcsC-related outer membrane protein</fullName>
    </submittedName>
</protein>
<dbReference type="RefSeq" id="WP_273927884.1">
    <property type="nucleotide sequence ID" value="NZ_JAQSIO010000006.1"/>
</dbReference>